<evidence type="ECO:0000256" key="1">
    <source>
        <dbReference type="SAM" id="MobiDB-lite"/>
    </source>
</evidence>
<gene>
    <name evidence="2" type="ORF">LTRI10_LOCUS52914</name>
</gene>
<feature type="compositionally biased region" description="Basic and acidic residues" evidence="1">
    <location>
        <begin position="19"/>
        <end position="28"/>
    </location>
</feature>
<dbReference type="Proteomes" id="UP001497516">
    <property type="component" value="Chromosome 9"/>
</dbReference>
<sequence>MSSVASGSRRHRLANCPTSEKKRDRWRDRRRDLAAFDWKPEKELLIGIDRRGREEAMYHRSWSLTPSIEQVAWRSATGPRVVTTNSS</sequence>
<organism evidence="2 3">
    <name type="scientific">Linum trigynum</name>
    <dbReference type="NCBI Taxonomy" id="586398"/>
    <lineage>
        <taxon>Eukaryota</taxon>
        <taxon>Viridiplantae</taxon>
        <taxon>Streptophyta</taxon>
        <taxon>Embryophyta</taxon>
        <taxon>Tracheophyta</taxon>
        <taxon>Spermatophyta</taxon>
        <taxon>Magnoliopsida</taxon>
        <taxon>eudicotyledons</taxon>
        <taxon>Gunneridae</taxon>
        <taxon>Pentapetalae</taxon>
        <taxon>rosids</taxon>
        <taxon>fabids</taxon>
        <taxon>Malpighiales</taxon>
        <taxon>Linaceae</taxon>
        <taxon>Linum</taxon>
    </lineage>
</organism>
<dbReference type="AlphaFoldDB" id="A0AAV2GT93"/>
<proteinExistence type="predicted"/>
<name>A0AAV2GT93_9ROSI</name>
<feature type="region of interest" description="Disordered" evidence="1">
    <location>
        <begin position="1"/>
        <end position="28"/>
    </location>
</feature>
<keyword evidence="3" id="KW-1185">Reference proteome</keyword>
<dbReference type="EMBL" id="OZ034822">
    <property type="protein sequence ID" value="CAL1413702.1"/>
    <property type="molecule type" value="Genomic_DNA"/>
</dbReference>
<protein>
    <submittedName>
        <fullName evidence="2">Uncharacterized protein</fullName>
    </submittedName>
</protein>
<reference evidence="2 3" key="1">
    <citation type="submission" date="2024-04" db="EMBL/GenBank/DDBJ databases">
        <authorList>
            <person name="Fracassetti M."/>
        </authorList>
    </citation>
    <scope>NUCLEOTIDE SEQUENCE [LARGE SCALE GENOMIC DNA]</scope>
</reference>
<accession>A0AAV2GT93</accession>
<evidence type="ECO:0000313" key="2">
    <source>
        <dbReference type="EMBL" id="CAL1413702.1"/>
    </source>
</evidence>
<evidence type="ECO:0000313" key="3">
    <source>
        <dbReference type="Proteomes" id="UP001497516"/>
    </source>
</evidence>